<dbReference type="Gene3D" id="1.10.10.10">
    <property type="entry name" value="Winged helix-like DNA-binding domain superfamily/Winged helix DNA-binding domain"/>
    <property type="match status" value="1"/>
</dbReference>
<evidence type="ECO:0000256" key="2">
    <source>
        <dbReference type="ARBA" id="ARBA00022898"/>
    </source>
</evidence>
<gene>
    <name evidence="7" type="ORF">ABUE30_06090</name>
</gene>
<dbReference type="InterPro" id="IPR004839">
    <property type="entry name" value="Aminotransferase_I/II_large"/>
</dbReference>
<name>A0ABW9G4N9_9GAMM</name>
<dbReference type="Gene3D" id="3.40.640.10">
    <property type="entry name" value="Type I PLP-dependent aspartate aminotransferase-like (Major domain)"/>
    <property type="match status" value="1"/>
</dbReference>
<comment type="caution">
    <text evidence="7">The sequence shown here is derived from an EMBL/GenBank/DDBJ whole genome shotgun (WGS) entry which is preliminary data.</text>
</comment>
<feature type="domain" description="HTH gntR-type" evidence="6">
    <location>
        <begin position="1"/>
        <end position="68"/>
    </location>
</feature>
<sequence length="458" mass="50860">MLYRQLAEHFMGAIEAGQLPAYGRMPSLRQVVRQHQVSMTTALKCFEYLEQHSWIESKPQSGYFVLDVCQRDSPELSYFQGQPRLADSVLQPPTIADGPLGYARLGPDPILAKQLGQALNRAHQRLQGQLNQYPRAQGELFLRQALATHFAEQGLISQPDDWLITHGAMDAVRRALNICTHKGDAVAISSPCYNGLLQLLAQMGRQVVEIPSMSDGVDLSQLEALMKQGQIQAALFCTSHMNPQGVSMSASQKQQLAMLANRYQIPVIEDDVYLELSHSGVNPLPAKYYDTGGYLIWCGAVSKTLGAAYRLGWCIPSRYLRAMLTDTQSGCFGVATPIQHAVADYLDSGLYRRYLKRVNQQLRSQCSDYRHRLAQALPAAARISQPQGGLVLWVQLPDIDTTMLVADGEKPALDIQVGAQFTTRELYGDCLRINFGYPLLPESEAEHSLQRLLEQLAG</sequence>
<keyword evidence="4" id="KW-0238">DNA-binding</keyword>
<keyword evidence="7" id="KW-0032">Aminotransferase</keyword>
<keyword evidence="5" id="KW-0804">Transcription</keyword>
<reference evidence="7 8" key="1">
    <citation type="journal article" date="2013" name="Int. J. Syst. Evol. Microbiol.">
        <title>Celerinatantimonas yamalensis sp. nov., a cold-adapted diazotrophic bacterium from a cold permafrost brine.</title>
        <authorList>
            <person name="Shcherbakova V."/>
            <person name="Chuvilskaya N."/>
            <person name="Rivkina E."/>
            <person name="Demidov N."/>
            <person name="Uchaeva V."/>
            <person name="Suetin S."/>
            <person name="Suzina N."/>
            <person name="Gilichinsky D."/>
        </authorList>
    </citation>
    <scope>NUCLEOTIDE SEQUENCE [LARGE SCALE GENOMIC DNA]</scope>
    <source>
        <strain evidence="7 8">C7</strain>
    </source>
</reference>
<organism evidence="7 8">
    <name type="scientific">Celerinatantimonas yamalensis</name>
    <dbReference type="NCBI Taxonomy" id="559956"/>
    <lineage>
        <taxon>Bacteria</taxon>
        <taxon>Pseudomonadati</taxon>
        <taxon>Pseudomonadota</taxon>
        <taxon>Gammaproteobacteria</taxon>
        <taxon>Celerinatantimonadaceae</taxon>
        <taxon>Celerinatantimonas</taxon>
    </lineage>
</organism>
<dbReference type="Pfam" id="PF00155">
    <property type="entry name" value="Aminotran_1_2"/>
    <property type="match status" value="1"/>
</dbReference>
<dbReference type="InterPro" id="IPR015421">
    <property type="entry name" value="PyrdxlP-dep_Trfase_major"/>
</dbReference>
<evidence type="ECO:0000256" key="4">
    <source>
        <dbReference type="ARBA" id="ARBA00023125"/>
    </source>
</evidence>
<evidence type="ECO:0000256" key="1">
    <source>
        <dbReference type="ARBA" id="ARBA00005384"/>
    </source>
</evidence>
<keyword evidence="7" id="KW-0808">Transferase</keyword>
<dbReference type="SUPFAM" id="SSF46785">
    <property type="entry name" value="Winged helix' DNA-binding domain"/>
    <property type="match status" value="1"/>
</dbReference>
<dbReference type="InterPro" id="IPR036388">
    <property type="entry name" value="WH-like_DNA-bd_sf"/>
</dbReference>
<evidence type="ECO:0000313" key="7">
    <source>
        <dbReference type="EMBL" id="MFM2484639.1"/>
    </source>
</evidence>
<dbReference type="CDD" id="cd00609">
    <property type="entry name" value="AAT_like"/>
    <property type="match status" value="1"/>
</dbReference>
<keyword evidence="8" id="KW-1185">Reference proteome</keyword>
<dbReference type="GO" id="GO:0008483">
    <property type="term" value="F:transaminase activity"/>
    <property type="evidence" value="ECO:0007669"/>
    <property type="project" value="UniProtKB-KW"/>
</dbReference>
<dbReference type="PANTHER" id="PTHR46577">
    <property type="entry name" value="HTH-TYPE TRANSCRIPTIONAL REGULATORY PROTEIN GABR"/>
    <property type="match status" value="1"/>
</dbReference>
<evidence type="ECO:0000256" key="5">
    <source>
        <dbReference type="ARBA" id="ARBA00023163"/>
    </source>
</evidence>
<dbReference type="SUPFAM" id="SSF53383">
    <property type="entry name" value="PLP-dependent transferases"/>
    <property type="match status" value="1"/>
</dbReference>
<comment type="similarity">
    <text evidence="1">In the C-terminal section; belongs to the class-I pyridoxal-phosphate-dependent aminotransferase family.</text>
</comment>
<accession>A0ABW9G4N9</accession>
<dbReference type="PANTHER" id="PTHR46577:SF2">
    <property type="entry name" value="TRANSCRIPTIONAL REGULATORY PROTEIN"/>
    <property type="match status" value="1"/>
</dbReference>
<dbReference type="InterPro" id="IPR036390">
    <property type="entry name" value="WH_DNA-bd_sf"/>
</dbReference>
<dbReference type="EMBL" id="JBEQCT010000002">
    <property type="protein sequence ID" value="MFM2484639.1"/>
    <property type="molecule type" value="Genomic_DNA"/>
</dbReference>
<dbReference type="InterPro" id="IPR000524">
    <property type="entry name" value="Tscrpt_reg_HTH_GntR"/>
</dbReference>
<dbReference type="InterPro" id="IPR051446">
    <property type="entry name" value="HTH_trans_reg/aminotransferase"/>
</dbReference>
<dbReference type="InterPro" id="IPR015424">
    <property type="entry name" value="PyrdxlP-dep_Trfase"/>
</dbReference>
<dbReference type="CDD" id="cd07377">
    <property type="entry name" value="WHTH_GntR"/>
    <property type="match status" value="1"/>
</dbReference>
<dbReference type="Proteomes" id="UP001629953">
    <property type="component" value="Unassembled WGS sequence"/>
</dbReference>
<dbReference type="PROSITE" id="PS50949">
    <property type="entry name" value="HTH_GNTR"/>
    <property type="match status" value="1"/>
</dbReference>
<proteinExistence type="inferred from homology"/>
<evidence type="ECO:0000259" key="6">
    <source>
        <dbReference type="PROSITE" id="PS50949"/>
    </source>
</evidence>
<dbReference type="RefSeq" id="WP_408622824.1">
    <property type="nucleotide sequence ID" value="NZ_JBEQCT010000002.1"/>
</dbReference>
<evidence type="ECO:0000256" key="3">
    <source>
        <dbReference type="ARBA" id="ARBA00023015"/>
    </source>
</evidence>
<evidence type="ECO:0000313" key="8">
    <source>
        <dbReference type="Proteomes" id="UP001629953"/>
    </source>
</evidence>
<keyword evidence="3" id="KW-0805">Transcription regulation</keyword>
<protein>
    <submittedName>
        <fullName evidence="7">PLP-dependent aminotransferase family protein</fullName>
    </submittedName>
</protein>
<keyword evidence="2" id="KW-0663">Pyridoxal phosphate</keyword>